<sequence>MSSTDNDNSSSDGSLMILWSLSANQKAFLTKMLPMYKSAFGKKALDEYWALLFQECANTCQVLNLNKTKRSCKATVYQTFSHVYWNKPTCDGHTIQQHVLEEWPTRWKASKHYDSSILLPCHPVSFSNVIATRLLPLQTDKVKEEINNHPNRKEADTSDSGNEEVDATVSVTQDYQKAINCLGFSLEQVGKQIYKQSGFISFTFYQAKKITI</sequence>
<reference evidence="2" key="1">
    <citation type="submission" date="2020-11" db="EMBL/GenBank/DDBJ databases">
        <authorList>
            <consortium name="DOE Joint Genome Institute"/>
            <person name="Ahrendt S."/>
            <person name="Riley R."/>
            <person name="Andreopoulos W."/>
            <person name="Labutti K."/>
            <person name="Pangilinan J."/>
            <person name="Ruiz-Duenas F.J."/>
            <person name="Barrasa J.M."/>
            <person name="Sanchez-Garcia M."/>
            <person name="Camarero S."/>
            <person name="Miyauchi S."/>
            <person name="Serrano A."/>
            <person name="Linde D."/>
            <person name="Babiker R."/>
            <person name="Drula E."/>
            <person name="Ayuso-Fernandez I."/>
            <person name="Pacheco R."/>
            <person name="Padilla G."/>
            <person name="Ferreira P."/>
            <person name="Barriuso J."/>
            <person name="Kellner H."/>
            <person name="Castanera R."/>
            <person name="Alfaro M."/>
            <person name="Ramirez L."/>
            <person name="Pisabarro A.G."/>
            <person name="Kuo A."/>
            <person name="Tritt A."/>
            <person name="Lipzen A."/>
            <person name="He G."/>
            <person name="Yan M."/>
            <person name="Ng V."/>
            <person name="Cullen D."/>
            <person name="Martin F."/>
            <person name="Rosso M.-N."/>
            <person name="Henrissat B."/>
            <person name="Hibbett D."/>
            <person name="Martinez A.T."/>
            <person name="Grigoriev I.V."/>
        </authorList>
    </citation>
    <scope>NUCLEOTIDE SEQUENCE</scope>
    <source>
        <strain evidence="2">ATCC 90797</strain>
    </source>
</reference>
<keyword evidence="3" id="KW-1185">Reference proteome</keyword>
<feature type="compositionally biased region" description="Basic and acidic residues" evidence="1">
    <location>
        <begin position="145"/>
        <end position="156"/>
    </location>
</feature>
<proteinExistence type="predicted"/>
<evidence type="ECO:0000313" key="2">
    <source>
        <dbReference type="EMBL" id="KAF9489738.1"/>
    </source>
</evidence>
<feature type="region of interest" description="Disordered" evidence="1">
    <location>
        <begin position="145"/>
        <end position="166"/>
    </location>
</feature>
<accession>A0A9P5ZKG8</accession>
<evidence type="ECO:0000313" key="3">
    <source>
        <dbReference type="Proteomes" id="UP000807025"/>
    </source>
</evidence>
<dbReference type="AlphaFoldDB" id="A0A9P5ZKG8"/>
<evidence type="ECO:0000256" key="1">
    <source>
        <dbReference type="SAM" id="MobiDB-lite"/>
    </source>
</evidence>
<protein>
    <submittedName>
        <fullName evidence="2">Uncharacterized protein</fullName>
    </submittedName>
</protein>
<name>A0A9P5ZKG8_PLEER</name>
<gene>
    <name evidence="2" type="ORF">BDN71DRAFT_1435203</name>
</gene>
<organism evidence="2 3">
    <name type="scientific">Pleurotus eryngii</name>
    <name type="common">Boletus of the steppes</name>
    <dbReference type="NCBI Taxonomy" id="5323"/>
    <lineage>
        <taxon>Eukaryota</taxon>
        <taxon>Fungi</taxon>
        <taxon>Dikarya</taxon>
        <taxon>Basidiomycota</taxon>
        <taxon>Agaricomycotina</taxon>
        <taxon>Agaricomycetes</taxon>
        <taxon>Agaricomycetidae</taxon>
        <taxon>Agaricales</taxon>
        <taxon>Pleurotineae</taxon>
        <taxon>Pleurotaceae</taxon>
        <taxon>Pleurotus</taxon>
    </lineage>
</organism>
<dbReference type="Proteomes" id="UP000807025">
    <property type="component" value="Unassembled WGS sequence"/>
</dbReference>
<comment type="caution">
    <text evidence="2">The sequence shown here is derived from an EMBL/GenBank/DDBJ whole genome shotgun (WGS) entry which is preliminary data.</text>
</comment>
<dbReference type="EMBL" id="MU154662">
    <property type="protein sequence ID" value="KAF9489738.1"/>
    <property type="molecule type" value="Genomic_DNA"/>
</dbReference>